<reference evidence="2 4" key="2">
    <citation type="journal article" date="2014" name="BMC Genomics">
        <title>An improved genome release (version Mt4.0) for the model legume Medicago truncatula.</title>
        <authorList>
            <person name="Tang H."/>
            <person name="Krishnakumar V."/>
            <person name="Bidwell S."/>
            <person name="Rosen B."/>
            <person name="Chan A."/>
            <person name="Zhou S."/>
            <person name="Gentzbittel L."/>
            <person name="Childs K.L."/>
            <person name="Yandell M."/>
            <person name="Gundlach H."/>
            <person name="Mayer K.F."/>
            <person name="Schwartz D.C."/>
            <person name="Town C.D."/>
        </authorList>
    </citation>
    <scope>GENOME REANNOTATION</scope>
    <source>
        <strain evidence="3 4">cv. Jemalong A17</strain>
    </source>
</reference>
<evidence type="ECO:0000313" key="3">
    <source>
        <dbReference type="EnsemblPlants" id="AES89236"/>
    </source>
</evidence>
<keyword evidence="4" id="KW-1185">Reference proteome</keyword>
<evidence type="ECO:0000313" key="4">
    <source>
        <dbReference type="Proteomes" id="UP000002051"/>
    </source>
</evidence>
<dbReference type="Proteomes" id="UP000002051">
    <property type="component" value="Chromosome 4"/>
</dbReference>
<accession>G7JJT3</accession>
<organism evidence="2 4">
    <name type="scientific">Medicago truncatula</name>
    <name type="common">Barrel medic</name>
    <name type="synonym">Medicago tribuloides</name>
    <dbReference type="NCBI Taxonomy" id="3880"/>
    <lineage>
        <taxon>Eukaryota</taxon>
        <taxon>Viridiplantae</taxon>
        <taxon>Streptophyta</taxon>
        <taxon>Embryophyta</taxon>
        <taxon>Tracheophyta</taxon>
        <taxon>Spermatophyta</taxon>
        <taxon>Magnoliopsida</taxon>
        <taxon>eudicotyledons</taxon>
        <taxon>Gunneridae</taxon>
        <taxon>Pentapetalae</taxon>
        <taxon>rosids</taxon>
        <taxon>fabids</taxon>
        <taxon>Fabales</taxon>
        <taxon>Fabaceae</taxon>
        <taxon>Papilionoideae</taxon>
        <taxon>50 kb inversion clade</taxon>
        <taxon>NPAAA clade</taxon>
        <taxon>Hologalegina</taxon>
        <taxon>IRL clade</taxon>
        <taxon>Trifolieae</taxon>
        <taxon>Medicago</taxon>
    </lineage>
</organism>
<sequence length="78" mass="8623">MVPNPSHSDVIRFSYKLPEAAHCHTLCIGDHSPPSSASGVTCPTTSTWFVQEPHRIGEREKGEKSRKGKRTKRGCDFG</sequence>
<proteinExistence type="predicted"/>
<dbReference type="PaxDb" id="3880-AES89236"/>
<dbReference type="AlphaFoldDB" id="G7JJT3"/>
<gene>
    <name evidence="2" type="ordered locus">MTR_4g071510</name>
</gene>
<feature type="compositionally biased region" description="Basic and acidic residues" evidence="1">
    <location>
        <begin position="55"/>
        <end position="65"/>
    </location>
</feature>
<evidence type="ECO:0000256" key="1">
    <source>
        <dbReference type="SAM" id="MobiDB-lite"/>
    </source>
</evidence>
<dbReference type="HOGENOM" id="CLU_2625693_0_0_1"/>
<reference evidence="2 4" key="1">
    <citation type="journal article" date="2011" name="Nature">
        <title>The Medicago genome provides insight into the evolution of rhizobial symbioses.</title>
        <authorList>
            <person name="Young N.D."/>
            <person name="Debelle F."/>
            <person name="Oldroyd G.E."/>
            <person name="Geurts R."/>
            <person name="Cannon S.B."/>
            <person name="Udvardi M.K."/>
            <person name="Benedito V.A."/>
            <person name="Mayer K.F."/>
            <person name="Gouzy J."/>
            <person name="Schoof H."/>
            <person name="Van de Peer Y."/>
            <person name="Proost S."/>
            <person name="Cook D.R."/>
            <person name="Meyers B.C."/>
            <person name="Spannagl M."/>
            <person name="Cheung F."/>
            <person name="De Mita S."/>
            <person name="Krishnakumar V."/>
            <person name="Gundlach H."/>
            <person name="Zhou S."/>
            <person name="Mudge J."/>
            <person name="Bharti A.K."/>
            <person name="Murray J.D."/>
            <person name="Naoumkina M.A."/>
            <person name="Rosen B."/>
            <person name="Silverstein K.A."/>
            <person name="Tang H."/>
            <person name="Rombauts S."/>
            <person name="Zhao P.X."/>
            <person name="Zhou P."/>
            <person name="Barbe V."/>
            <person name="Bardou P."/>
            <person name="Bechner M."/>
            <person name="Bellec A."/>
            <person name="Berger A."/>
            <person name="Berges H."/>
            <person name="Bidwell S."/>
            <person name="Bisseling T."/>
            <person name="Choisne N."/>
            <person name="Couloux A."/>
            <person name="Denny R."/>
            <person name="Deshpande S."/>
            <person name="Dai X."/>
            <person name="Doyle J.J."/>
            <person name="Dudez A.M."/>
            <person name="Farmer A.D."/>
            <person name="Fouteau S."/>
            <person name="Franken C."/>
            <person name="Gibelin C."/>
            <person name="Gish J."/>
            <person name="Goldstein S."/>
            <person name="Gonzalez A.J."/>
            <person name="Green P.J."/>
            <person name="Hallab A."/>
            <person name="Hartog M."/>
            <person name="Hua A."/>
            <person name="Humphray S.J."/>
            <person name="Jeong D.H."/>
            <person name="Jing Y."/>
            <person name="Jocker A."/>
            <person name="Kenton S.M."/>
            <person name="Kim D.J."/>
            <person name="Klee K."/>
            <person name="Lai H."/>
            <person name="Lang C."/>
            <person name="Lin S."/>
            <person name="Macmil S.L."/>
            <person name="Magdelenat G."/>
            <person name="Matthews L."/>
            <person name="McCorrison J."/>
            <person name="Monaghan E.L."/>
            <person name="Mun J.H."/>
            <person name="Najar F.Z."/>
            <person name="Nicholson C."/>
            <person name="Noirot C."/>
            <person name="O'Bleness M."/>
            <person name="Paule C.R."/>
            <person name="Poulain J."/>
            <person name="Prion F."/>
            <person name="Qin B."/>
            <person name="Qu C."/>
            <person name="Retzel E.F."/>
            <person name="Riddle C."/>
            <person name="Sallet E."/>
            <person name="Samain S."/>
            <person name="Samson N."/>
            <person name="Sanders I."/>
            <person name="Saurat O."/>
            <person name="Scarpelli C."/>
            <person name="Schiex T."/>
            <person name="Segurens B."/>
            <person name="Severin A.J."/>
            <person name="Sherrier D.J."/>
            <person name="Shi R."/>
            <person name="Sims S."/>
            <person name="Singer S.R."/>
            <person name="Sinharoy S."/>
            <person name="Sterck L."/>
            <person name="Viollet A."/>
            <person name="Wang B.B."/>
            <person name="Wang K."/>
            <person name="Wang M."/>
            <person name="Wang X."/>
            <person name="Warfsmann J."/>
            <person name="Weissenbach J."/>
            <person name="White D.D."/>
            <person name="White J.D."/>
            <person name="Wiley G.B."/>
            <person name="Wincker P."/>
            <person name="Xing Y."/>
            <person name="Yang L."/>
            <person name="Yao Z."/>
            <person name="Ying F."/>
            <person name="Zhai J."/>
            <person name="Zhou L."/>
            <person name="Zuber A."/>
            <person name="Denarie J."/>
            <person name="Dixon R.A."/>
            <person name="May G.D."/>
            <person name="Schwartz D.C."/>
            <person name="Rogers J."/>
            <person name="Quetier F."/>
            <person name="Town C.D."/>
            <person name="Roe B.A."/>
        </authorList>
    </citation>
    <scope>NUCLEOTIDE SEQUENCE [LARGE SCALE GENOMIC DNA]</scope>
    <source>
        <strain evidence="2">A17</strain>
        <strain evidence="3 4">cv. Jemalong A17</strain>
    </source>
</reference>
<dbReference type="EnsemblPlants" id="AES89236">
    <property type="protein sequence ID" value="AES89236"/>
    <property type="gene ID" value="MTR_4g071510"/>
</dbReference>
<evidence type="ECO:0000313" key="2">
    <source>
        <dbReference type="EMBL" id="AES89236.1"/>
    </source>
</evidence>
<protein>
    <submittedName>
        <fullName evidence="2 3">Uncharacterized protein</fullName>
    </submittedName>
</protein>
<name>G7JJT3_MEDTR</name>
<reference evidence="3" key="3">
    <citation type="submission" date="2015-04" db="UniProtKB">
        <authorList>
            <consortium name="EnsemblPlants"/>
        </authorList>
    </citation>
    <scope>IDENTIFICATION</scope>
    <source>
        <strain evidence="3">cv. Jemalong A17</strain>
    </source>
</reference>
<dbReference type="EMBL" id="CM001220">
    <property type="protein sequence ID" value="AES89236.1"/>
    <property type="molecule type" value="Genomic_DNA"/>
</dbReference>
<feature type="region of interest" description="Disordered" evidence="1">
    <location>
        <begin position="55"/>
        <end position="78"/>
    </location>
</feature>